<protein>
    <submittedName>
        <fullName evidence="3">Biotin/lipoyl-binding protein</fullName>
    </submittedName>
</protein>
<dbReference type="InterPro" id="IPR050393">
    <property type="entry name" value="MFP_Efflux_Pump"/>
</dbReference>
<dbReference type="PANTHER" id="PTHR30367:SF12">
    <property type="entry name" value="P-HYDROXYBENZOIC ACID EFFLUX PUMP SUBUNIT AAEA"/>
    <property type="match status" value="1"/>
</dbReference>
<gene>
    <name evidence="3" type="ORF">OE699_11015</name>
</gene>
<evidence type="ECO:0000313" key="3">
    <source>
        <dbReference type="EMBL" id="MCV2879388.1"/>
    </source>
</evidence>
<sequence>MLELLFSACVTILPDYLYRSRVQGKQIGHEITLYSVWFELRWGIAGCAILTTALITLIFFYHPETTNVTSFFRTVTILPQTGGRVDEVLVRNGDVVEAGQPLIRLESDAQKAALAAAQSRLAEVDAALAVGASRLAAAEGALEQAQGGLRNAEQELELRQDLARRNSSVVSERDLEALENALTSARGAVNAAEANRAAVEAELTQVLPAQRAAATAAIEQAQVALDQTEIVAGVAGRVEQFALQVGDYVSPVLRPAGILVPSNEGRVAVFQAGFNQLAGQVLHEGMVVEMTCLSKPFAIIPMRITGIQPQVAAGQFRPTDQLVDLAQLRQPGLITVKMEPIWPEMAEGVLPGSACAAMAYTTAPHDSGVFMHIVETVGVVHAAMLRIRALVLPVQALVFSGH</sequence>
<accession>A0ABT3A0D7</accession>
<dbReference type="EMBL" id="JAOWKW010000008">
    <property type="protein sequence ID" value="MCV2879388.1"/>
    <property type="molecule type" value="Genomic_DNA"/>
</dbReference>
<dbReference type="PANTHER" id="PTHR30367">
    <property type="entry name" value="P-HYDROXYBENZOIC ACID EFFLUX PUMP SUBUNIT AAEA-RELATED"/>
    <property type="match status" value="1"/>
</dbReference>
<dbReference type="Gene3D" id="2.40.50.100">
    <property type="match status" value="2"/>
</dbReference>
<dbReference type="Pfam" id="PF25917">
    <property type="entry name" value="BSH_RND"/>
    <property type="match status" value="1"/>
</dbReference>
<dbReference type="SUPFAM" id="SSF111369">
    <property type="entry name" value="HlyD-like secretion proteins"/>
    <property type="match status" value="1"/>
</dbReference>
<evidence type="ECO:0000259" key="2">
    <source>
        <dbReference type="Pfam" id="PF25917"/>
    </source>
</evidence>
<dbReference type="Gene3D" id="1.10.287.470">
    <property type="entry name" value="Helix hairpin bin"/>
    <property type="match status" value="2"/>
</dbReference>
<reference evidence="3 4" key="1">
    <citation type="submission" date="2022-10" db="EMBL/GenBank/DDBJ databases">
        <title>Sinirhodobacter sp. nov., isolated from ocean surface sediments.</title>
        <authorList>
            <person name="He W."/>
            <person name="Wang L."/>
            <person name="Zhang D.-F."/>
        </authorList>
    </citation>
    <scope>NUCLEOTIDE SEQUENCE [LARGE SCALE GENOMIC DNA]</scope>
    <source>
        <strain evidence="3 4">WL0115</strain>
    </source>
</reference>
<comment type="caution">
    <text evidence="3">The sequence shown here is derived from an EMBL/GenBank/DDBJ whole genome shotgun (WGS) entry which is preliminary data.</text>
</comment>
<dbReference type="RefSeq" id="WP_263848045.1">
    <property type="nucleotide sequence ID" value="NZ_JAOWKW010000008.1"/>
</dbReference>
<proteinExistence type="predicted"/>
<feature type="coiled-coil region" evidence="1">
    <location>
        <begin position="135"/>
        <end position="202"/>
    </location>
</feature>
<evidence type="ECO:0000256" key="1">
    <source>
        <dbReference type="SAM" id="Coils"/>
    </source>
</evidence>
<keyword evidence="4" id="KW-1185">Reference proteome</keyword>
<name>A0ABT3A0D7_9RHOB</name>
<dbReference type="Proteomes" id="UP001526166">
    <property type="component" value="Unassembled WGS sequence"/>
</dbReference>
<dbReference type="InterPro" id="IPR058625">
    <property type="entry name" value="MdtA-like_BSH"/>
</dbReference>
<keyword evidence="1" id="KW-0175">Coiled coil</keyword>
<evidence type="ECO:0000313" key="4">
    <source>
        <dbReference type="Proteomes" id="UP001526166"/>
    </source>
</evidence>
<organism evidence="3 4">
    <name type="scientific">Sedimentimonas flavescens</name>
    <dbReference type="NCBI Taxonomy" id="2851012"/>
    <lineage>
        <taxon>Bacteria</taxon>
        <taxon>Pseudomonadati</taxon>
        <taxon>Pseudomonadota</taxon>
        <taxon>Alphaproteobacteria</taxon>
        <taxon>Rhodobacterales</taxon>
        <taxon>Rhodobacter group</taxon>
        <taxon>Sedimentimonas</taxon>
    </lineage>
</organism>
<feature type="domain" description="Multidrug resistance protein MdtA-like barrel-sandwich hybrid" evidence="2">
    <location>
        <begin position="73"/>
        <end position="250"/>
    </location>
</feature>